<accession>A0AAX3ACX6</accession>
<dbReference type="AlphaFoldDB" id="A0AAX3ACX6"/>
<reference evidence="2" key="1">
    <citation type="journal article" date="2022" name="Microorganisms">
        <title>Beyond the ABCs#Discovery of Three New Plasmid Types in Rhodobacterales (RepQ, RepY, RepW).</title>
        <authorList>
            <person name="Freese H.M."/>
            <person name="Ringel V."/>
            <person name="Overmann J."/>
            <person name="Petersen J."/>
        </authorList>
    </citation>
    <scope>NUCLEOTIDE SEQUENCE [LARGE SCALE GENOMIC DNA]</scope>
    <source>
        <strain evidence="2">DSM 110277</strain>
    </source>
</reference>
<name>A0AAX3ACX6_9RHOB</name>
<gene>
    <name evidence="1" type="ORF">DSM110277_02048</name>
</gene>
<sequence>MQTPIDKARHVVTHPEIFGHIPALLAINWEQLKNARGQTVDHDRIGAPAYLITTARIDGADPQAARIRSAVRDYAQTRGYDLPPSAA</sequence>
<organism evidence="1 2">
    <name type="scientific">Sulfitobacter pontiacus</name>
    <dbReference type="NCBI Taxonomy" id="60137"/>
    <lineage>
        <taxon>Bacteria</taxon>
        <taxon>Pseudomonadati</taxon>
        <taxon>Pseudomonadota</taxon>
        <taxon>Alphaproteobacteria</taxon>
        <taxon>Rhodobacterales</taxon>
        <taxon>Roseobacteraceae</taxon>
        <taxon>Sulfitobacter</taxon>
    </lineage>
</organism>
<proteinExistence type="predicted"/>
<dbReference type="RefSeq" id="WP_243250277.1">
    <property type="nucleotide sequence ID" value="NZ_CP084959.1"/>
</dbReference>
<evidence type="ECO:0000313" key="1">
    <source>
        <dbReference type="EMBL" id="UOA23619.1"/>
    </source>
</evidence>
<keyword evidence="2" id="KW-1185">Reference proteome</keyword>
<dbReference type="Proteomes" id="UP000830781">
    <property type="component" value="Chromosome"/>
</dbReference>
<dbReference type="EMBL" id="CP084959">
    <property type="protein sequence ID" value="UOA23619.1"/>
    <property type="molecule type" value="Genomic_DNA"/>
</dbReference>
<protein>
    <submittedName>
        <fullName evidence="1">Uncharacterized protein</fullName>
    </submittedName>
</protein>
<evidence type="ECO:0000313" key="2">
    <source>
        <dbReference type="Proteomes" id="UP000830781"/>
    </source>
</evidence>